<name>A0A369J503_HYPMA</name>
<comment type="caution">
    <text evidence="2">The sequence shown here is derived from an EMBL/GenBank/DDBJ whole genome shotgun (WGS) entry which is preliminary data.</text>
</comment>
<keyword evidence="1" id="KW-1133">Transmembrane helix</keyword>
<feature type="transmembrane region" description="Helical" evidence="1">
    <location>
        <begin position="95"/>
        <end position="113"/>
    </location>
</feature>
<dbReference type="AlphaFoldDB" id="A0A369J503"/>
<dbReference type="OrthoDB" id="2992074at2759"/>
<keyword evidence="3" id="KW-1185">Reference proteome</keyword>
<evidence type="ECO:0000313" key="3">
    <source>
        <dbReference type="Proteomes" id="UP000076154"/>
    </source>
</evidence>
<keyword evidence="1" id="KW-0472">Membrane</keyword>
<gene>
    <name evidence="2" type="ORF">Hypma_001679</name>
</gene>
<feature type="transmembrane region" description="Helical" evidence="1">
    <location>
        <begin position="66"/>
        <end position="83"/>
    </location>
</feature>
<dbReference type="Proteomes" id="UP000076154">
    <property type="component" value="Unassembled WGS sequence"/>
</dbReference>
<evidence type="ECO:0008006" key="4">
    <source>
        <dbReference type="Google" id="ProtNLM"/>
    </source>
</evidence>
<proteinExistence type="predicted"/>
<feature type="transmembrane region" description="Helical" evidence="1">
    <location>
        <begin position="133"/>
        <end position="163"/>
    </location>
</feature>
<evidence type="ECO:0000313" key="2">
    <source>
        <dbReference type="EMBL" id="RDB17111.1"/>
    </source>
</evidence>
<evidence type="ECO:0000256" key="1">
    <source>
        <dbReference type="SAM" id="Phobius"/>
    </source>
</evidence>
<sequence>MANKILRISKKYVHSSRARPSNLYQPPSFPLFFRPNTHICFPRDSIQHRDIPPRWLLSVHVDLRKVVSIATWAWIVILLFHSVQRGSMNILTQPLTHVVSFAVLTLVWLALSTMLATQLPSDCNTGNHPDGAAYVWCAMGGVSTGFACLVFLFSTVSLTLVYVESCTDRAAQRDLPLAMAT</sequence>
<dbReference type="InParanoid" id="A0A369J503"/>
<keyword evidence="1" id="KW-0812">Transmembrane</keyword>
<dbReference type="EMBL" id="LUEZ02000113">
    <property type="protein sequence ID" value="RDB17111.1"/>
    <property type="molecule type" value="Genomic_DNA"/>
</dbReference>
<accession>A0A369J503</accession>
<protein>
    <recommendedName>
        <fullName evidence="4">MARVEL domain-containing protein</fullName>
    </recommendedName>
</protein>
<reference evidence="2" key="1">
    <citation type="submission" date="2018-04" db="EMBL/GenBank/DDBJ databases">
        <title>Whole genome sequencing of Hypsizygus marmoreus.</title>
        <authorList>
            <person name="Choi I.-G."/>
            <person name="Min B."/>
            <person name="Kim J.-G."/>
            <person name="Kim S."/>
            <person name="Oh Y.-L."/>
            <person name="Kong W.-S."/>
            <person name="Park H."/>
            <person name="Jeong J."/>
            <person name="Song E.-S."/>
        </authorList>
    </citation>
    <scope>NUCLEOTIDE SEQUENCE [LARGE SCALE GENOMIC DNA]</scope>
    <source>
        <strain evidence="2">51987-8</strain>
    </source>
</reference>
<organism evidence="2 3">
    <name type="scientific">Hypsizygus marmoreus</name>
    <name type="common">White beech mushroom</name>
    <name type="synonym">Agaricus marmoreus</name>
    <dbReference type="NCBI Taxonomy" id="39966"/>
    <lineage>
        <taxon>Eukaryota</taxon>
        <taxon>Fungi</taxon>
        <taxon>Dikarya</taxon>
        <taxon>Basidiomycota</taxon>
        <taxon>Agaricomycotina</taxon>
        <taxon>Agaricomycetes</taxon>
        <taxon>Agaricomycetidae</taxon>
        <taxon>Agaricales</taxon>
        <taxon>Tricholomatineae</taxon>
        <taxon>Lyophyllaceae</taxon>
        <taxon>Hypsizygus</taxon>
    </lineage>
</organism>